<evidence type="ECO:0000313" key="2">
    <source>
        <dbReference type="EMBL" id="PTP36327.1"/>
    </source>
</evidence>
<dbReference type="EMBL" id="PIFK01000015">
    <property type="protein sequence ID" value="PTP36327.1"/>
    <property type="molecule type" value="Genomic_DNA"/>
</dbReference>
<accession>A0A2T5EX12</accession>
<organism evidence="2 3">
    <name type="scientific">Vibrio splendidus</name>
    <dbReference type="NCBI Taxonomy" id="29497"/>
    <lineage>
        <taxon>Bacteria</taxon>
        <taxon>Pseudomonadati</taxon>
        <taxon>Pseudomonadota</taxon>
        <taxon>Gammaproteobacteria</taxon>
        <taxon>Vibrionales</taxon>
        <taxon>Vibrionaceae</taxon>
        <taxon>Vibrio</taxon>
    </lineage>
</organism>
<dbReference type="InterPro" id="IPR025202">
    <property type="entry name" value="PLD-like_dom"/>
</dbReference>
<dbReference type="Pfam" id="PF13091">
    <property type="entry name" value="PLDc_2"/>
    <property type="match status" value="2"/>
</dbReference>
<evidence type="ECO:0000313" key="3">
    <source>
        <dbReference type="Proteomes" id="UP000244197"/>
    </source>
</evidence>
<feature type="domain" description="Phospholipase D-like" evidence="1">
    <location>
        <begin position="245"/>
        <end position="350"/>
    </location>
</feature>
<evidence type="ECO:0000259" key="1">
    <source>
        <dbReference type="Pfam" id="PF13091"/>
    </source>
</evidence>
<proteinExistence type="predicted"/>
<dbReference type="PANTHER" id="PTHR21248">
    <property type="entry name" value="CARDIOLIPIN SYNTHASE"/>
    <property type="match status" value="1"/>
</dbReference>
<gene>
    <name evidence="2" type="ORF">CWO07_09265</name>
</gene>
<sequence>MAKINKYTKNVSKTIDLSNTRLPPVWSRNGVLNRNAISETQNELFVSGKKRELANYVINLIANAKQTVVLSSFLLADAALEDAIFDATTRGVRVYLMLACETRLEGDIPDDDFGKECLSQHTKMLKRLGGRVLIRSASHFHSKVVLVDALSNGDQHLAKGVLLTANLTREAFERNEELAVCLSSEEIVETVKVIKWAMFEYAEHEVLDSSEFSATSKQNLIAFPKGLDSIVCTTDSRHSLRAQVLKLINESAKELIISSFGWQEDHEVIDAIFAKANQGVSVTILSRVRPSSMPALVKMADAGVKVFGFKWLHAKAIWNEHNQGMIMSANLQKHGLDAGFELGVLLDGDRARQLKDCLIALSVNSTSDIKELILDSTLSSHKGEIQYWQGGRLHTNSISTSMIKELPAMTAECLTSLDLEPELPKVTWKDVPSWKIEYNWQVLAPELPKNSKEIFWEEKQEVPSESEHTVGKNANGKKKKPQVKVIKRSYNPKVYQLKDRKLIAVNENDDLSDAIKLKNKSFPIADIVLNKVG</sequence>
<feature type="domain" description="Phospholipase D-like" evidence="1">
    <location>
        <begin position="57"/>
        <end position="192"/>
    </location>
</feature>
<dbReference type="GO" id="GO:0006793">
    <property type="term" value="P:phosphorus metabolic process"/>
    <property type="evidence" value="ECO:0007669"/>
    <property type="project" value="UniProtKB-ARBA"/>
</dbReference>
<dbReference type="Gene3D" id="3.30.870.10">
    <property type="entry name" value="Endonuclease Chain A"/>
    <property type="match status" value="2"/>
</dbReference>
<dbReference type="RefSeq" id="WP_108187624.1">
    <property type="nucleotide sequence ID" value="NZ_JAKMZH010000016.1"/>
</dbReference>
<comment type="caution">
    <text evidence="2">The sequence shown here is derived from an EMBL/GenBank/DDBJ whole genome shotgun (WGS) entry which is preliminary data.</text>
</comment>
<dbReference type="SUPFAM" id="SSF56024">
    <property type="entry name" value="Phospholipase D/nuclease"/>
    <property type="match status" value="2"/>
</dbReference>
<dbReference type="Proteomes" id="UP000244197">
    <property type="component" value="Unassembled WGS sequence"/>
</dbReference>
<dbReference type="PANTHER" id="PTHR21248:SF22">
    <property type="entry name" value="PHOSPHOLIPASE D"/>
    <property type="match status" value="1"/>
</dbReference>
<dbReference type="AlphaFoldDB" id="A0A2T5EX12"/>
<protein>
    <submittedName>
        <fullName evidence="2">Phosphatidylserine/phosphatidylglycerophosphate/ cardiolipin synthase family protein</fullName>
    </submittedName>
</protein>
<name>A0A2T5EX12_VIBSP</name>
<reference evidence="2 3" key="1">
    <citation type="submission" date="2017-11" db="EMBL/GenBank/DDBJ databases">
        <title>Population delineation of vibrios coincides with oyster pathogenicity.</title>
        <authorList>
            <person name="Bruto M."/>
            <person name="Labreuche Y."/>
            <person name="James A."/>
            <person name="Piel D."/>
            <person name="Chenivesse S."/>
            <person name="Petton B."/>
            <person name="Polz M.F."/>
            <person name="Le Roux F."/>
        </authorList>
    </citation>
    <scope>NUCLEOTIDE SEQUENCE [LARGE SCALE GENOMIC DNA]</scope>
    <source>
        <strain evidence="2 3">FF_144</strain>
    </source>
</reference>